<dbReference type="Proteomes" id="UP000766904">
    <property type="component" value="Unassembled WGS sequence"/>
</dbReference>
<evidence type="ECO:0000313" key="2">
    <source>
        <dbReference type="EMBL" id="TYL39415.1"/>
    </source>
</evidence>
<reference evidence="2" key="1">
    <citation type="submission" date="2017-11" db="EMBL/GenBank/DDBJ databases">
        <authorList>
            <person name="Kajale S.C."/>
            <person name="Sharma A."/>
        </authorList>
    </citation>
    <scope>NUCLEOTIDE SEQUENCE</scope>
    <source>
        <strain evidence="2">LS1_42</strain>
    </source>
</reference>
<protein>
    <submittedName>
        <fullName evidence="2">ECF transporter S component</fullName>
    </submittedName>
</protein>
<feature type="transmembrane region" description="Helical" evidence="1">
    <location>
        <begin position="109"/>
        <end position="135"/>
    </location>
</feature>
<organism evidence="2 3">
    <name type="scientific">Natronococcus pandeyae</name>
    <dbReference type="NCBI Taxonomy" id="2055836"/>
    <lineage>
        <taxon>Archaea</taxon>
        <taxon>Methanobacteriati</taxon>
        <taxon>Methanobacteriota</taxon>
        <taxon>Stenosarchaea group</taxon>
        <taxon>Halobacteria</taxon>
        <taxon>Halobacteriales</taxon>
        <taxon>Natrialbaceae</taxon>
        <taxon>Natronococcus</taxon>
    </lineage>
</organism>
<feature type="transmembrane region" description="Helical" evidence="1">
    <location>
        <begin position="78"/>
        <end position="97"/>
    </location>
</feature>
<feature type="transmembrane region" description="Helical" evidence="1">
    <location>
        <begin position="48"/>
        <end position="72"/>
    </location>
</feature>
<feature type="transmembrane region" description="Helical" evidence="1">
    <location>
        <begin position="147"/>
        <end position="168"/>
    </location>
</feature>
<sequence length="203" mass="21557">MSWSERIAADFTTVAWVLIPIAVGINVVGSFIVGLLRIPLFLDVIGTILIAILAGPWVAVVAGVLTNVVLGVVRTPTLIPFALVQVGVALVVGYVALRGWFRIRESRDYVWLVAAGLLVTVTAVVISTPIAVLVFGGLTGSPTDVVVGFFLAAGAELFAAVLVAEFIYEPIDKIASVFIAYFIAQSIPERYLPSFGQLALNET</sequence>
<keyword evidence="1" id="KW-1133">Transmembrane helix</keyword>
<gene>
    <name evidence="2" type="ORF">CV102_08520</name>
</gene>
<feature type="transmembrane region" description="Helical" evidence="1">
    <location>
        <begin position="14"/>
        <end position="36"/>
    </location>
</feature>
<keyword evidence="3" id="KW-1185">Reference proteome</keyword>
<dbReference type="OrthoDB" id="341793at2157"/>
<dbReference type="AlphaFoldDB" id="A0A8J8TST1"/>
<evidence type="ECO:0000313" key="3">
    <source>
        <dbReference type="Proteomes" id="UP000766904"/>
    </source>
</evidence>
<keyword evidence="1" id="KW-0472">Membrane</keyword>
<evidence type="ECO:0000256" key="1">
    <source>
        <dbReference type="SAM" id="Phobius"/>
    </source>
</evidence>
<accession>A0A8J8TST1</accession>
<proteinExistence type="predicted"/>
<comment type="caution">
    <text evidence="2">The sequence shown here is derived from an EMBL/GenBank/DDBJ whole genome shotgun (WGS) entry which is preliminary data.</text>
</comment>
<dbReference type="EMBL" id="PHNJ01000003">
    <property type="protein sequence ID" value="TYL39415.1"/>
    <property type="molecule type" value="Genomic_DNA"/>
</dbReference>
<keyword evidence="1" id="KW-0812">Transmembrane</keyword>
<name>A0A8J8TST1_9EURY</name>
<dbReference type="Gene3D" id="1.10.1760.20">
    <property type="match status" value="1"/>
</dbReference>